<name>A0A0E9WN04_ANGAN</name>
<protein>
    <submittedName>
        <fullName evidence="1">Uncharacterized protein</fullName>
    </submittedName>
</protein>
<accession>A0A0E9WN04</accession>
<proteinExistence type="predicted"/>
<reference evidence="1" key="1">
    <citation type="submission" date="2014-11" db="EMBL/GenBank/DDBJ databases">
        <authorList>
            <person name="Amaro Gonzalez C."/>
        </authorList>
    </citation>
    <scope>NUCLEOTIDE SEQUENCE</scope>
</reference>
<dbReference type="AlphaFoldDB" id="A0A0E9WN04"/>
<dbReference type="SUPFAM" id="SSF56024">
    <property type="entry name" value="Phospholipase D/nuclease"/>
    <property type="match status" value="1"/>
</dbReference>
<dbReference type="EMBL" id="GBXM01016813">
    <property type="protein sequence ID" value="JAH91764.1"/>
    <property type="molecule type" value="Transcribed_RNA"/>
</dbReference>
<sequence>MATETVSSCTGSNLLQPISKIINLPLDQNMTKFTIQKNPFPVTGSSSSFPVPLDLPPQRYSSKDQPWIWNIPYTQAPDTHGNVWVPS</sequence>
<dbReference type="Gene3D" id="3.30.870.10">
    <property type="entry name" value="Endonuclease Chain A"/>
    <property type="match status" value="1"/>
</dbReference>
<evidence type="ECO:0000313" key="1">
    <source>
        <dbReference type="EMBL" id="JAH91764.1"/>
    </source>
</evidence>
<reference evidence="1" key="2">
    <citation type="journal article" date="2015" name="Fish Shellfish Immunol.">
        <title>Early steps in the European eel (Anguilla anguilla)-Vibrio vulnificus interaction in the gills: Role of the RtxA13 toxin.</title>
        <authorList>
            <person name="Callol A."/>
            <person name="Pajuelo D."/>
            <person name="Ebbesson L."/>
            <person name="Teles M."/>
            <person name="MacKenzie S."/>
            <person name="Amaro C."/>
        </authorList>
    </citation>
    <scope>NUCLEOTIDE SEQUENCE</scope>
</reference>
<organism evidence="1">
    <name type="scientific">Anguilla anguilla</name>
    <name type="common">European freshwater eel</name>
    <name type="synonym">Muraena anguilla</name>
    <dbReference type="NCBI Taxonomy" id="7936"/>
    <lineage>
        <taxon>Eukaryota</taxon>
        <taxon>Metazoa</taxon>
        <taxon>Chordata</taxon>
        <taxon>Craniata</taxon>
        <taxon>Vertebrata</taxon>
        <taxon>Euteleostomi</taxon>
        <taxon>Actinopterygii</taxon>
        <taxon>Neopterygii</taxon>
        <taxon>Teleostei</taxon>
        <taxon>Anguilliformes</taxon>
        <taxon>Anguillidae</taxon>
        <taxon>Anguilla</taxon>
    </lineage>
</organism>